<dbReference type="InterPro" id="IPR001810">
    <property type="entry name" value="F-box_dom"/>
</dbReference>
<reference evidence="3" key="3">
    <citation type="journal article" date="2018" name="Gigascience">
        <title>Genome assembly of the pink ipe (Handroanthus impetiginosus, Bignoniaceae), a highly-valued ecologically keystone neotropical timber forest tree.</title>
        <authorList>
            <person name="Silva-Junior O.B."/>
            <person name="Novaes E."/>
            <person name="Grattapaglia D."/>
            <person name="Collevatti R.G."/>
        </authorList>
    </citation>
    <scope>NUCLEOTIDE SEQUENCE [LARGE SCALE GENOMIC DNA]</scope>
    <source>
        <strain evidence="3">UFG-1</strain>
        <tissue evidence="3">Leaf</tissue>
    </source>
</reference>
<dbReference type="EMBL" id="NKXS01006722">
    <property type="protein sequence ID" value="PIN00863.1"/>
    <property type="molecule type" value="Genomic_DNA"/>
</dbReference>
<dbReference type="OrthoDB" id="1621815at2759"/>
<dbReference type="PANTHER" id="PTHR31672:SF13">
    <property type="entry name" value="F-BOX PROTEIN CPR30-LIKE"/>
    <property type="match status" value="1"/>
</dbReference>
<organism evidence="3 5">
    <name type="scientific">Handroanthus impetiginosus</name>
    <dbReference type="NCBI Taxonomy" id="429701"/>
    <lineage>
        <taxon>Eukaryota</taxon>
        <taxon>Viridiplantae</taxon>
        <taxon>Streptophyta</taxon>
        <taxon>Embryophyta</taxon>
        <taxon>Tracheophyta</taxon>
        <taxon>Spermatophyta</taxon>
        <taxon>Magnoliopsida</taxon>
        <taxon>eudicotyledons</taxon>
        <taxon>Gunneridae</taxon>
        <taxon>Pentapetalae</taxon>
        <taxon>asterids</taxon>
        <taxon>lamiids</taxon>
        <taxon>Lamiales</taxon>
        <taxon>Bignoniaceae</taxon>
        <taxon>Crescentiina</taxon>
        <taxon>Tabebuia alliance</taxon>
        <taxon>Handroanthus</taxon>
    </lineage>
</organism>
<feature type="transmembrane region" description="Helical" evidence="1">
    <location>
        <begin position="88"/>
        <end position="110"/>
    </location>
</feature>
<protein>
    <recommendedName>
        <fullName evidence="2">F-box domain-containing protein</fullName>
    </recommendedName>
</protein>
<dbReference type="NCBIfam" id="TIGR01640">
    <property type="entry name" value="F_box_assoc_1"/>
    <property type="match status" value="1"/>
</dbReference>
<evidence type="ECO:0000256" key="1">
    <source>
        <dbReference type="SAM" id="Phobius"/>
    </source>
</evidence>
<name>A0A2G9G6C5_9LAMI</name>
<comment type="caution">
    <text evidence="3">The sequence shown here is derived from an EMBL/GenBank/DDBJ whole genome shotgun (WGS) entry which is preliminary data.</text>
</comment>
<proteinExistence type="predicted"/>
<dbReference type="STRING" id="429701.A0A2G9G6C5"/>
<dbReference type="SUPFAM" id="SSF81383">
    <property type="entry name" value="F-box domain"/>
    <property type="match status" value="1"/>
</dbReference>
<dbReference type="InterPro" id="IPR036047">
    <property type="entry name" value="F-box-like_dom_sf"/>
</dbReference>
<dbReference type="SMART" id="SM00256">
    <property type="entry name" value="FBOX"/>
    <property type="match status" value="1"/>
</dbReference>
<keyword evidence="5" id="KW-1185">Reference proteome</keyword>
<keyword evidence="1" id="KW-1133">Transmembrane helix</keyword>
<sequence>MELPTDLMFDIFFRLECKDILCCKGVCRAWYNFLSDPNFSTNYARYSPPLTLLASQHRRGYGEYLFLIHVGANGEFIRRRIKPKSRRYLNRYSIVTVIGSCNGLVFLLRITFNYSLRTLTEQVYFGNPLLGGCVALIEFKRVNKRVCYEEYKLGFVPSTDKIKLLRIGFEKDGGVLEAHIMTFREDDKWRELKDPLTFLFPFTTGTCFNGAYHGIAKDENVEWISTFHFGKEKCGRISKPPGLLYFSHNTRMTVLNNHLCLIDYVTHYPEMTIWTMKDYGVADSWSKDILLRSWFPRKRFHRLLPFTTLPNGDILFLEHGGPLLSFSPKTKQFTIVQFHDAHAAIYALHATTYTPRFYAL</sequence>
<accession>A0A2G9G6C5</accession>
<dbReference type="Pfam" id="PF07734">
    <property type="entry name" value="FBA_1"/>
    <property type="match status" value="1"/>
</dbReference>
<keyword evidence="1" id="KW-0812">Transmembrane</keyword>
<evidence type="ECO:0000313" key="5">
    <source>
        <dbReference type="Proteomes" id="UP000231279"/>
    </source>
</evidence>
<dbReference type="PROSITE" id="PS50181">
    <property type="entry name" value="FBOX"/>
    <property type="match status" value="1"/>
</dbReference>
<dbReference type="InterPro" id="IPR017451">
    <property type="entry name" value="F-box-assoc_interact_dom"/>
</dbReference>
<dbReference type="Pfam" id="PF12937">
    <property type="entry name" value="F-box-like"/>
    <property type="match status" value="1"/>
</dbReference>
<dbReference type="PANTHER" id="PTHR31672">
    <property type="entry name" value="BNACNNG10540D PROTEIN"/>
    <property type="match status" value="1"/>
</dbReference>
<reference evidence="3" key="1">
    <citation type="submission" date="2017-07" db="EMBL/GenBank/DDBJ databases">
        <authorList>
            <person name="Sun Z.S."/>
            <person name="Albrecht U."/>
            <person name="Echele G."/>
            <person name="Lee C.C."/>
        </authorList>
    </citation>
    <scope>NUCLEOTIDE SEQUENCE</scope>
    <source>
        <strain evidence="3">UFG-1</strain>
        <tissue evidence="3">Leaf</tissue>
    </source>
</reference>
<keyword evidence="1" id="KW-0472">Membrane</keyword>
<gene>
    <name evidence="4" type="ORF">CDL12_02510</name>
    <name evidence="3" type="ORF">CDL12_26630</name>
</gene>
<dbReference type="AlphaFoldDB" id="A0A2G9G6C5"/>
<dbReference type="Proteomes" id="UP000231279">
    <property type="component" value="Unassembled WGS sequence"/>
</dbReference>
<reference evidence="5" key="2">
    <citation type="journal article" date="2018" name="Gigascience">
        <title>Genome assembly of the Pink Ipe (Handroanthus impetiginosus, Bignoniaceae), a highly valued, ecologically keystone Neotropical timber forest tree.</title>
        <authorList>
            <person name="Silva-Junior O.B."/>
            <person name="Grattapaglia D."/>
            <person name="Novaes E."/>
            <person name="Collevatti R.G."/>
        </authorList>
    </citation>
    <scope>NUCLEOTIDE SEQUENCE [LARGE SCALE GENOMIC DNA]</scope>
    <source>
        <strain evidence="5">cv. UFG-1</strain>
    </source>
</reference>
<dbReference type="InterPro" id="IPR006527">
    <property type="entry name" value="F-box-assoc_dom_typ1"/>
</dbReference>
<feature type="domain" description="F-box" evidence="2">
    <location>
        <begin position="1"/>
        <end position="46"/>
    </location>
</feature>
<dbReference type="InterPro" id="IPR050796">
    <property type="entry name" value="SCF_F-box_component"/>
</dbReference>
<dbReference type="EMBL" id="NKXS01000360">
    <property type="protein sequence ID" value="PIN24765.1"/>
    <property type="molecule type" value="Genomic_DNA"/>
</dbReference>
<evidence type="ECO:0000313" key="4">
    <source>
        <dbReference type="EMBL" id="PIN24765.1"/>
    </source>
</evidence>
<dbReference type="Gene3D" id="1.20.1280.50">
    <property type="match status" value="1"/>
</dbReference>
<evidence type="ECO:0000259" key="2">
    <source>
        <dbReference type="PROSITE" id="PS50181"/>
    </source>
</evidence>
<evidence type="ECO:0000313" key="3">
    <source>
        <dbReference type="EMBL" id="PIN00863.1"/>
    </source>
</evidence>